<evidence type="ECO:0000256" key="3">
    <source>
        <dbReference type="SAM" id="SignalP"/>
    </source>
</evidence>
<reference evidence="5" key="2">
    <citation type="journal article" date="2022" name="Microb. Genom.">
        <title>A chromosome-scale genome assembly of the tomato pathogen Cladosporium fulvum reveals a compartmentalized genome architecture and the presence of a dispensable chromosome.</title>
        <authorList>
            <person name="Zaccaron A.Z."/>
            <person name="Chen L.H."/>
            <person name="Samaras A."/>
            <person name="Stergiopoulos I."/>
        </authorList>
    </citation>
    <scope>NUCLEOTIDE SEQUENCE</scope>
    <source>
        <strain evidence="5">Race5_Kim</strain>
    </source>
</reference>
<evidence type="ECO:0000313" key="5">
    <source>
        <dbReference type="EMBL" id="UJO18612.1"/>
    </source>
</evidence>
<dbReference type="KEGG" id="ffu:CLAFUR5_07256"/>
<dbReference type="Gene3D" id="3.40.630.10">
    <property type="entry name" value="Zn peptidases"/>
    <property type="match status" value="1"/>
</dbReference>
<dbReference type="GO" id="GO:0006508">
    <property type="term" value="P:proteolysis"/>
    <property type="evidence" value="ECO:0007669"/>
    <property type="project" value="InterPro"/>
</dbReference>
<feature type="active site" description="Proton donor/acceptor" evidence="2">
    <location>
        <position position="333"/>
    </location>
</feature>
<proteinExistence type="inferred from homology"/>
<dbReference type="OMA" id="SNGADYQ"/>
<keyword evidence="6" id="KW-1185">Reference proteome</keyword>
<dbReference type="GO" id="GO:0008270">
    <property type="term" value="F:zinc ion binding"/>
    <property type="evidence" value="ECO:0007669"/>
    <property type="project" value="InterPro"/>
</dbReference>
<feature type="domain" description="Peptidase M14" evidence="4">
    <location>
        <begin position="67"/>
        <end position="362"/>
    </location>
</feature>
<reference evidence="5" key="1">
    <citation type="submission" date="2021-12" db="EMBL/GenBank/DDBJ databases">
        <authorList>
            <person name="Zaccaron A."/>
            <person name="Stergiopoulos I."/>
        </authorList>
    </citation>
    <scope>NUCLEOTIDE SEQUENCE</scope>
    <source>
        <strain evidence="5">Race5_Kim</strain>
    </source>
</reference>
<keyword evidence="5" id="KW-0645">Protease</keyword>
<evidence type="ECO:0000259" key="4">
    <source>
        <dbReference type="PROSITE" id="PS52035"/>
    </source>
</evidence>
<dbReference type="OrthoDB" id="3626597at2759"/>
<dbReference type="GeneID" id="71987134"/>
<sequence length="550" mass="61407">MRTGALLSALVPAAHAVQYGDNHVTVRRDSPQVESNFADPGVQLLSPWVLDNQSWPILRGFHNGTDSPTSHASMDYYLRTLDLRNYWMNYFSAEYLSQEGRSFPYVYLSTSSQPWTSSEPWYTSQPWSQRSNDTRSKVRVWLQGGVHGKEPAGDQAIMAFLGKLDANQTWAASLLHNVDIMILTRYNPDGVSYFQRTLATNYDPNRDHTKLARQQTRDIKKTFSRFAPHVAADMHEYTASALYGGSYLPGADALFSAAKNLNIDEGIRRMSEELFAPAIGASVESYGLRWEPYVTGASSNVTNSTITYYEAGSDAKIGRNAMGLSQAIVFLCETRGIGLADQEFPRRVTTGLAMIEGIVQTASDHAYDVIRVVESGIETFVNSTDSIIVTDGTSRTTRQWTFVEYESGNLVQAPVEFYSSTPTTANLTRQRPEAYLIPRAWTDLVDRLKSSGLEVQKLPYSYRDVVEALTITNATLSSQYYEGTVLSSVTTRSDSIYVELPAGSFWVTTRQKNAALAFVALEPENIDSYVSFNIIPMEVGDEYPIYRVMP</sequence>
<dbReference type="CDD" id="cd06242">
    <property type="entry name" value="M14-like"/>
    <property type="match status" value="1"/>
</dbReference>
<evidence type="ECO:0000256" key="1">
    <source>
        <dbReference type="ARBA" id="ARBA00005988"/>
    </source>
</evidence>
<dbReference type="GO" id="GO:0004181">
    <property type="term" value="F:metallocarboxypeptidase activity"/>
    <property type="evidence" value="ECO:0007669"/>
    <property type="project" value="InterPro"/>
</dbReference>
<accession>A0A9Q8UQ92</accession>
<dbReference type="RefSeq" id="XP_047762978.1">
    <property type="nucleotide sequence ID" value="XM_047906404.1"/>
</dbReference>
<feature type="signal peptide" evidence="3">
    <location>
        <begin position="1"/>
        <end position="16"/>
    </location>
</feature>
<dbReference type="InterPro" id="IPR000834">
    <property type="entry name" value="Peptidase_M14"/>
</dbReference>
<gene>
    <name evidence="5" type="ORF">CLAFUR5_07256</name>
</gene>
<keyword evidence="5" id="KW-0121">Carboxypeptidase</keyword>
<dbReference type="PROSITE" id="PS52035">
    <property type="entry name" value="PEPTIDASE_M14"/>
    <property type="match status" value="1"/>
</dbReference>
<keyword evidence="3" id="KW-0732">Signal</keyword>
<dbReference type="AlphaFoldDB" id="A0A9Q8UQ92"/>
<feature type="chain" id="PRO_5040301027" evidence="3">
    <location>
        <begin position="17"/>
        <end position="550"/>
    </location>
</feature>
<comment type="similarity">
    <text evidence="1 2">Belongs to the peptidase M14 family.</text>
</comment>
<name>A0A9Q8UQ92_PASFU</name>
<evidence type="ECO:0000256" key="2">
    <source>
        <dbReference type="PROSITE-ProRule" id="PRU01379"/>
    </source>
</evidence>
<organism evidence="5 6">
    <name type="scientific">Passalora fulva</name>
    <name type="common">Tomato leaf mold</name>
    <name type="synonym">Cladosporium fulvum</name>
    <dbReference type="NCBI Taxonomy" id="5499"/>
    <lineage>
        <taxon>Eukaryota</taxon>
        <taxon>Fungi</taxon>
        <taxon>Dikarya</taxon>
        <taxon>Ascomycota</taxon>
        <taxon>Pezizomycotina</taxon>
        <taxon>Dothideomycetes</taxon>
        <taxon>Dothideomycetidae</taxon>
        <taxon>Mycosphaerellales</taxon>
        <taxon>Mycosphaerellaceae</taxon>
        <taxon>Fulvia</taxon>
    </lineage>
</organism>
<dbReference type="Pfam" id="PF00246">
    <property type="entry name" value="Peptidase_M14"/>
    <property type="match status" value="1"/>
</dbReference>
<keyword evidence="5" id="KW-0378">Hydrolase</keyword>
<dbReference type="EMBL" id="CP090168">
    <property type="protein sequence ID" value="UJO18612.1"/>
    <property type="molecule type" value="Genomic_DNA"/>
</dbReference>
<evidence type="ECO:0000313" key="6">
    <source>
        <dbReference type="Proteomes" id="UP000756132"/>
    </source>
</evidence>
<dbReference type="Proteomes" id="UP000756132">
    <property type="component" value="Chromosome 6"/>
</dbReference>
<protein>
    <submittedName>
        <fullName evidence="5">Carboxypeptidase 2</fullName>
    </submittedName>
</protein>
<dbReference type="SUPFAM" id="SSF53187">
    <property type="entry name" value="Zn-dependent exopeptidases"/>
    <property type="match status" value="1"/>
</dbReference>